<proteinExistence type="predicted"/>
<evidence type="ECO:0000313" key="4">
    <source>
        <dbReference type="Proteomes" id="UP000241769"/>
    </source>
</evidence>
<feature type="repeat" description="TPR" evidence="1">
    <location>
        <begin position="532"/>
        <end position="565"/>
    </location>
</feature>
<dbReference type="Gene3D" id="1.25.40.10">
    <property type="entry name" value="Tetratricopeptide repeat domain"/>
    <property type="match status" value="1"/>
</dbReference>
<feature type="compositionally biased region" description="Polar residues" evidence="2">
    <location>
        <begin position="163"/>
        <end position="172"/>
    </location>
</feature>
<accession>A0A2P6N9C6</accession>
<dbReference type="AlphaFoldDB" id="A0A2P6N9C6"/>
<dbReference type="Proteomes" id="UP000241769">
    <property type="component" value="Unassembled WGS sequence"/>
</dbReference>
<dbReference type="PANTHER" id="PTHR10098">
    <property type="entry name" value="RAPSYN-RELATED"/>
    <property type="match status" value="1"/>
</dbReference>
<protein>
    <submittedName>
        <fullName evidence="3">Uncharacterized protein</fullName>
    </submittedName>
</protein>
<feature type="compositionally biased region" description="Basic and acidic residues" evidence="2">
    <location>
        <begin position="149"/>
        <end position="161"/>
    </location>
</feature>
<name>A0A2P6N9C6_9EUKA</name>
<dbReference type="SMART" id="SM00028">
    <property type="entry name" value="TPR"/>
    <property type="match status" value="3"/>
</dbReference>
<dbReference type="OrthoDB" id="431454at2759"/>
<feature type="region of interest" description="Disordered" evidence="2">
    <location>
        <begin position="192"/>
        <end position="217"/>
    </location>
</feature>
<comment type="caution">
    <text evidence="3">The sequence shown here is derived from an EMBL/GenBank/DDBJ whole genome shotgun (WGS) entry which is preliminary data.</text>
</comment>
<dbReference type="PANTHER" id="PTHR10098:SF108">
    <property type="entry name" value="TETRATRICOPEPTIDE REPEAT PROTEIN 28"/>
    <property type="match status" value="1"/>
</dbReference>
<keyword evidence="1" id="KW-0802">TPR repeat</keyword>
<organism evidence="3 4">
    <name type="scientific">Planoprotostelium fungivorum</name>
    <dbReference type="NCBI Taxonomy" id="1890364"/>
    <lineage>
        <taxon>Eukaryota</taxon>
        <taxon>Amoebozoa</taxon>
        <taxon>Evosea</taxon>
        <taxon>Variosea</taxon>
        <taxon>Cavosteliida</taxon>
        <taxon>Cavosteliaceae</taxon>
        <taxon>Planoprotostelium</taxon>
    </lineage>
</organism>
<feature type="compositionally biased region" description="Polar residues" evidence="2">
    <location>
        <begin position="1"/>
        <end position="17"/>
    </location>
</feature>
<feature type="region of interest" description="Disordered" evidence="2">
    <location>
        <begin position="149"/>
        <end position="172"/>
    </location>
</feature>
<evidence type="ECO:0000256" key="1">
    <source>
        <dbReference type="PROSITE-ProRule" id="PRU00339"/>
    </source>
</evidence>
<dbReference type="PROSITE" id="PS50005">
    <property type="entry name" value="TPR"/>
    <property type="match status" value="1"/>
</dbReference>
<evidence type="ECO:0000313" key="3">
    <source>
        <dbReference type="EMBL" id="PRP80553.1"/>
    </source>
</evidence>
<dbReference type="InterPro" id="IPR019734">
    <property type="entry name" value="TPR_rpt"/>
</dbReference>
<keyword evidence="4" id="KW-1185">Reference proteome</keyword>
<evidence type="ECO:0000256" key="2">
    <source>
        <dbReference type="SAM" id="MobiDB-lite"/>
    </source>
</evidence>
<dbReference type="SUPFAM" id="SSF48452">
    <property type="entry name" value="TPR-like"/>
    <property type="match status" value="1"/>
</dbReference>
<dbReference type="InParanoid" id="A0A2P6N9C6"/>
<gene>
    <name evidence="3" type="ORF">PROFUN_11866</name>
</gene>
<sequence length="602" mass="67331">MQTSRKPSRPSSAQTSSPKRDRPASASTIKTKVVPVRSYNRYFSETASKKGNATKCRYTLTGKDVLKATSQSSLLDKIFEEDNDPLGAQGSEPPQEEVLTQSTIPKQRMKIDIAGKTIKEIRLANAFMSEPVDEDMYPIMPLTLSKSIKEKHTTDEKRDRTPMSPTNRTGFNKSAIMNYTNREQDRIATLLSKTTKMTEKEKTNTETQPIKPKKLDTPRSLGELKVMQTSGPPPQTMDRSQRLSLAKLVKEDELLAISARRAVDYERECQLWLTLGMTSYNHGRYKKAVRYLQSGIEAASHGTFLPECMIPQKWILSCWNHMGISYFYIAKSISDPKGEFSTPSCLTIDPGLPQENADMFHHLIQQSMACHQNQISLSPDSGGDIILIIVTDRISESCFIANCNAGICQETLGQDTEAFKYFRQALACAIHVGNLSGQNLACEHIVVANLNQKDYKVARMYLLKRLKILQEMKDAVGAAVVHQQLGEMIRVWRGAGDVESKDHFAAAVQVLNAEGPHSKAERPTVLNEYSAANAYLQLGEIANMEKDYRLAVEYYHRALDASQHLNLDSELMSDIKTGLGVAQGNLRIEQAFIANIGKMRLQ</sequence>
<feature type="region of interest" description="Disordered" evidence="2">
    <location>
        <begin position="1"/>
        <end position="31"/>
    </location>
</feature>
<dbReference type="EMBL" id="MDYQ01000145">
    <property type="protein sequence ID" value="PRP80553.1"/>
    <property type="molecule type" value="Genomic_DNA"/>
</dbReference>
<reference evidence="3 4" key="1">
    <citation type="journal article" date="2018" name="Genome Biol. Evol.">
        <title>Multiple Roots of Fruiting Body Formation in Amoebozoa.</title>
        <authorList>
            <person name="Hillmann F."/>
            <person name="Forbes G."/>
            <person name="Novohradska S."/>
            <person name="Ferling I."/>
            <person name="Riege K."/>
            <person name="Groth M."/>
            <person name="Westermann M."/>
            <person name="Marz M."/>
            <person name="Spaller T."/>
            <person name="Winckler T."/>
            <person name="Schaap P."/>
            <person name="Glockner G."/>
        </authorList>
    </citation>
    <scope>NUCLEOTIDE SEQUENCE [LARGE SCALE GENOMIC DNA]</scope>
    <source>
        <strain evidence="3 4">Jena</strain>
    </source>
</reference>
<dbReference type="InterPro" id="IPR011990">
    <property type="entry name" value="TPR-like_helical_dom_sf"/>
</dbReference>